<name>A0ABY8F131_9HYPH</name>
<feature type="chain" id="PRO_5046998645" evidence="1">
    <location>
        <begin position="26"/>
        <end position="154"/>
    </location>
</feature>
<evidence type="ECO:0000313" key="4">
    <source>
        <dbReference type="Proteomes" id="UP001209803"/>
    </source>
</evidence>
<sequence length="154" mass="15801">MMSKTTLAAMVGAGLMVANAGTALAEDSTLVRVSSPHSVSETIDKLSAAVENAGAKVFARIDHAKGGKSVDMEIPDNEVLIFGNPKLGTPVIRDAQAAGLDLPIRVSAIETPDGTIILYRSPVAFAGAHGLPEDHPSVVAMTGALKKLTSKAAE</sequence>
<feature type="domain" description="DUF302" evidence="2">
    <location>
        <begin position="61"/>
        <end position="120"/>
    </location>
</feature>
<reference evidence="3 4" key="1">
    <citation type="submission" date="2023-03" db="EMBL/GenBank/DDBJ databases">
        <title>Roseibium porphyridii sp. nov. and Roseibium rhodosorbium sp. nov. isolated from marine algae, Porphyridium cruentum and Rhodosorus marinus, respectively.</title>
        <authorList>
            <person name="Lee M.W."/>
            <person name="Choi B.J."/>
            <person name="Lee J.K."/>
            <person name="Choi D.G."/>
            <person name="Baek J.H."/>
            <person name="Bayburt H."/>
            <person name="Kim J.M."/>
            <person name="Han D.M."/>
            <person name="Kim K.H."/>
            <person name="Jeon C.O."/>
        </authorList>
    </citation>
    <scope>NUCLEOTIDE SEQUENCE [LARGE SCALE GENOMIC DNA]</scope>
    <source>
        <strain evidence="3 4">KMA01</strain>
    </source>
</reference>
<gene>
    <name evidence="3" type="ORF">K1718_23905</name>
</gene>
<dbReference type="PANTHER" id="PTHR38342:SF2">
    <property type="entry name" value="INNER MEMBRANE OR EXPORTED"/>
    <property type="match status" value="1"/>
</dbReference>
<dbReference type="EMBL" id="CP120863">
    <property type="protein sequence ID" value="WFE89168.1"/>
    <property type="molecule type" value="Genomic_DNA"/>
</dbReference>
<protein>
    <submittedName>
        <fullName evidence="3">DUF302 domain-containing protein</fullName>
    </submittedName>
</protein>
<dbReference type="Pfam" id="PF03625">
    <property type="entry name" value="DUF302"/>
    <property type="match status" value="1"/>
</dbReference>
<dbReference type="InterPro" id="IPR035923">
    <property type="entry name" value="TT1751-like_sf"/>
</dbReference>
<evidence type="ECO:0000259" key="2">
    <source>
        <dbReference type="Pfam" id="PF03625"/>
    </source>
</evidence>
<proteinExistence type="predicted"/>
<evidence type="ECO:0000313" key="3">
    <source>
        <dbReference type="EMBL" id="WFE89168.1"/>
    </source>
</evidence>
<keyword evidence="4" id="KW-1185">Reference proteome</keyword>
<dbReference type="RefSeq" id="WP_285806040.1">
    <property type="nucleotide sequence ID" value="NZ_CP120863.1"/>
</dbReference>
<evidence type="ECO:0000256" key="1">
    <source>
        <dbReference type="SAM" id="SignalP"/>
    </source>
</evidence>
<dbReference type="CDD" id="cd14797">
    <property type="entry name" value="DUF302"/>
    <property type="match status" value="1"/>
</dbReference>
<feature type="signal peptide" evidence="1">
    <location>
        <begin position="1"/>
        <end position="25"/>
    </location>
</feature>
<accession>A0ABY8F131</accession>
<dbReference type="InterPro" id="IPR005180">
    <property type="entry name" value="DUF302"/>
</dbReference>
<organism evidence="3 4">
    <name type="scientific">Roseibium porphyridii</name>
    <dbReference type="NCBI Taxonomy" id="2866279"/>
    <lineage>
        <taxon>Bacteria</taxon>
        <taxon>Pseudomonadati</taxon>
        <taxon>Pseudomonadota</taxon>
        <taxon>Alphaproteobacteria</taxon>
        <taxon>Hyphomicrobiales</taxon>
        <taxon>Stappiaceae</taxon>
        <taxon>Roseibium</taxon>
    </lineage>
</organism>
<dbReference type="Gene3D" id="3.30.310.70">
    <property type="entry name" value="TT1751-like domain"/>
    <property type="match status" value="1"/>
</dbReference>
<dbReference type="Proteomes" id="UP001209803">
    <property type="component" value="Chromosome"/>
</dbReference>
<keyword evidence="1" id="KW-0732">Signal</keyword>
<dbReference type="PANTHER" id="PTHR38342">
    <property type="entry name" value="SLR5037 PROTEIN"/>
    <property type="match status" value="1"/>
</dbReference>
<dbReference type="SUPFAM" id="SSF103247">
    <property type="entry name" value="TT1751-like"/>
    <property type="match status" value="1"/>
</dbReference>